<evidence type="ECO:0000313" key="2">
    <source>
        <dbReference type="EMBL" id="CAI5452518.1"/>
    </source>
</evidence>
<reference evidence="2" key="1">
    <citation type="submission" date="2022-11" db="EMBL/GenBank/DDBJ databases">
        <authorList>
            <person name="Kikuchi T."/>
        </authorList>
    </citation>
    <scope>NUCLEOTIDE SEQUENCE</scope>
    <source>
        <strain evidence="2">PS1010</strain>
    </source>
</reference>
<dbReference type="PANTHER" id="PTHR33995">
    <property type="entry name" value="PROTEIN CBG18546"/>
    <property type="match status" value="1"/>
</dbReference>
<keyword evidence="1" id="KW-0732">Signal</keyword>
<dbReference type="InterPro" id="IPR029034">
    <property type="entry name" value="Cystine-knot_cytokine"/>
</dbReference>
<dbReference type="OrthoDB" id="5799079at2759"/>
<feature type="signal peptide" evidence="1">
    <location>
        <begin position="1"/>
        <end position="16"/>
    </location>
</feature>
<evidence type="ECO:0000313" key="3">
    <source>
        <dbReference type="Proteomes" id="UP001152747"/>
    </source>
</evidence>
<organism evidence="2 3">
    <name type="scientific">Caenorhabditis angaria</name>
    <dbReference type="NCBI Taxonomy" id="860376"/>
    <lineage>
        <taxon>Eukaryota</taxon>
        <taxon>Metazoa</taxon>
        <taxon>Ecdysozoa</taxon>
        <taxon>Nematoda</taxon>
        <taxon>Chromadorea</taxon>
        <taxon>Rhabditida</taxon>
        <taxon>Rhabditina</taxon>
        <taxon>Rhabditomorpha</taxon>
        <taxon>Rhabditoidea</taxon>
        <taxon>Rhabditidae</taxon>
        <taxon>Peloderinae</taxon>
        <taxon>Caenorhabditis</taxon>
    </lineage>
</organism>
<dbReference type="SUPFAM" id="SSF57501">
    <property type="entry name" value="Cystine-knot cytokines"/>
    <property type="match status" value="1"/>
</dbReference>
<evidence type="ECO:0000256" key="1">
    <source>
        <dbReference type="SAM" id="SignalP"/>
    </source>
</evidence>
<name>A0A9P1J003_9PELO</name>
<gene>
    <name evidence="2" type="ORF">CAMP_LOCUS15155</name>
</gene>
<comment type="caution">
    <text evidence="2">The sequence shown here is derived from an EMBL/GenBank/DDBJ whole genome shotgun (WGS) entry which is preliminary data.</text>
</comment>
<dbReference type="EMBL" id="CANHGI010000005">
    <property type="protein sequence ID" value="CAI5452518.1"/>
    <property type="molecule type" value="Genomic_DNA"/>
</dbReference>
<sequence>MRKIVLILIIFGVAESLDNSYAYQTGHISLNDSEITILINSTFEIIEDFDNDTLILEPKKKDEVEKTTTTSFEITTPSTTTTPTPEILTTRKRKMRMKKLKPAASSLINCQQYTEAEKYKILERAGGRNQFWMADSVDEAAMNFGDFYAKNSGFDEPMQDAVGVSKPVCDQGCQMVKSTLNLEIARRNSTRKKFSKRKNSTVSIMLNDSTETTCSLGSFLPVGNCSELGEPTGDGDHEALCSECRGLYILSSNCFPQIFNSIHCNSQEMGCIFDSITDMAHGQCGVQTLAFKVLRNVGDSNCEDWKVDQILLPVSCQCSLSKNSFLRTSPLKEL</sequence>
<accession>A0A9P1J003</accession>
<protein>
    <submittedName>
        <fullName evidence="2">Uncharacterized protein</fullName>
    </submittedName>
</protein>
<dbReference type="Proteomes" id="UP001152747">
    <property type="component" value="Unassembled WGS sequence"/>
</dbReference>
<keyword evidence="3" id="KW-1185">Reference proteome</keyword>
<dbReference type="PANTHER" id="PTHR33995:SF13">
    <property type="entry name" value="CTCK DOMAIN-CONTAINING PROTEIN"/>
    <property type="match status" value="1"/>
</dbReference>
<dbReference type="AlphaFoldDB" id="A0A9P1J003"/>
<proteinExistence type="predicted"/>
<feature type="chain" id="PRO_5040186444" evidence="1">
    <location>
        <begin position="17"/>
        <end position="334"/>
    </location>
</feature>